<dbReference type="RefSeq" id="XP_022336120.1">
    <property type="nucleotide sequence ID" value="XM_022480412.1"/>
</dbReference>
<dbReference type="Proteomes" id="UP000694844">
    <property type="component" value="Chromosome 5"/>
</dbReference>
<dbReference type="KEGG" id="cvn:111132584"/>
<organism evidence="1 2">
    <name type="scientific">Crassostrea virginica</name>
    <name type="common">Eastern oyster</name>
    <dbReference type="NCBI Taxonomy" id="6565"/>
    <lineage>
        <taxon>Eukaryota</taxon>
        <taxon>Metazoa</taxon>
        <taxon>Spiralia</taxon>
        <taxon>Lophotrochozoa</taxon>
        <taxon>Mollusca</taxon>
        <taxon>Bivalvia</taxon>
        <taxon>Autobranchia</taxon>
        <taxon>Pteriomorphia</taxon>
        <taxon>Ostreida</taxon>
        <taxon>Ostreoidea</taxon>
        <taxon>Ostreidae</taxon>
        <taxon>Crassostrea</taxon>
    </lineage>
</organism>
<sequence>MKSPVHCSPHFLKLRVVTRSNLSDLSEKESIVCDKYPQTTSKYIMNTGYTINKHPTININATSKVQGDKYPQKSSKYIMNTGYTINKHPTININATSKVQGNYIFLYHQNTMKLKCI</sequence>
<evidence type="ECO:0000313" key="2">
    <source>
        <dbReference type="RefSeq" id="XP_022336120.1"/>
    </source>
</evidence>
<dbReference type="GeneID" id="111132584"/>
<accession>A0A8B8E7K3</accession>
<gene>
    <name evidence="2" type="primary">LOC111132584</name>
</gene>
<evidence type="ECO:0000313" key="1">
    <source>
        <dbReference type="Proteomes" id="UP000694844"/>
    </source>
</evidence>
<reference evidence="2" key="1">
    <citation type="submission" date="2025-08" db="UniProtKB">
        <authorList>
            <consortium name="RefSeq"/>
        </authorList>
    </citation>
    <scope>IDENTIFICATION</scope>
    <source>
        <tissue evidence="2">Whole sample</tissue>
    </source>
</reference>
<name>A0A8B8E7K3_CRAVI</name>
<protein>
    <submittedName>
        <fullName evidence="2">Uncharacterized protein LOC111132584</fullName>
    </submittedName>
</protein>
<proteinExistence type="predicted"/>
<dbReference type="AlphaFoldDB" id="A0A8B8E7K3"/>
<keyword evidence="1" id="KW-1185">Reference proteome</keyword>